<dbReference type="AlphaFoldDB" id="A0A644V3W5"/>
<dbReference type="PIRSF" id="PIRSF019271">
    <property type="entry name" value="Acid_Ptase_C"/>
    <property type="match status" value="1"/>
</dbReference>
<evidence type="ECO:0000256" key="1">
    <source>
        <dbReference type="ARBA" id="ARBA00022729"/>
    </source>
</evidence>
<keyword evidence="2" id="KW-0449">Lipoprotein</keyword>
<protein>
    <submittedName>
        <fullName evidence="2">Lipoprotein E</fullName>
    </submittedName>
</protein>
<dbReference type="Pfam" id="PF03767">
    <property type="entry name" value="Acid_phosphat_B"/>
    <property type="match status" value="1"/>
</dbReference>
<dbReference type="GO" id="GO:0009279">
    <property type="term" value="C:cell outer membrane"/>
    <property type="evidence" value="ECO:0007669"/>
    <property type="project" value="InterPro"/>
</dbReference>
<evidence type="ECO:0000313" key="2">
    <source>
        <dbReference type="EMBL" id="MPL86038.1"/>
    </source>
</evidence>
<keyword evidence="1" id="KW-0732">Signal</keyword>
<dbReference type="EMBL" id="VSSQ01000215">
    <property type="protein sequence ID" value="MPL86038.1"/>
    <property type="molecule type" value="Genomic_DNA"/>
</dbReference>
<sequence>MGMRKKFFLLAMVFVLSFQPINSTFAAEISNGVDSGNHEQRIMAVLYQQYAAEHRALYYQAYNMVNMAADKALKEAKPGDKPLAIILDLDETVIDNNRMLAEWVASGKEINELKPSNDTLENAPAMPGAVELLQRLANKGIEPFYVTNRYESTMLKNTMNNLKKLKFPMLDEKHLFLATNTQDKQARFDKIAKNYNVILYMGDCAGDWGIGTFGKNAKDRQALIDAHKKDFGTKIIVLPNAVYGDWESALAPGYSKMSIKEKAALRRELILKK</sequence>
<dbReference type="InterPro" id="IPR005519">
    <property type="entry name" value="Acid_phosphat_B-like"/>
</dbReference>
<dbReference type="InterPro" id="IPR036412">
    <property type="entry name" value="HAD-like_sf"/>
</dbReference>
<reference evidence="2" key="1">
    <citation type="submission" date="2019-08" db="EMBL/GenBank/DDBJ databases">
        <authorList>
            <person name="Kucharzyk K."/>
            <person name="Murdoch R.W."/>
            <person name="Higgins S."/>
            <person name="Loffler F."/>
        </authorList>
    </citation>
    <scope>NUCLEOTIDE SEQUENCE</scope>
</reference>
<dbReference type="SUPFAM" id="SSF56784">
    <property type="entry name" value="HAD-like"/>
    <property type="match status" value="1"/>
</dbReference>
<name>A0A644V3W5_9ZZZZ</name>
<dbReference type="InterPro" id="IPR023214">
    <property type="entry name" value="HAD_sf"/>
</dbReference>
<dbReference type="Gene3D" id="3.40.50.1000">
    <property type="entry name" value="HAD superfamily/HAD-like"/>
    <property type="match status" value="1"/>
</dbReference>
<accession>A0A644V3W5</accession>
<organism evidence="2">
    <name type="scientific">bioreactor metagenome</name>
    <dbReference type="NCBI Taxonomy" id="1076179"/>
    <lineage>
        <taxon>unclassified sequences</taxon>
        <taxon>metagenomes</taxon>
        <taxon>ecological metagenomes</taxon>
    </lineage>
</organism>
<dbReference type="PANTHER" id="PTHR31284">
    <property type="entry name" value="ACID PHOSPHATASE-LIKE PROTEIN"/>
    <property type="match status" value="1"/>
</dbReference>
<proteinExistence type="predicted"/>
<comment type="caution">
    <text evidence="2">The sequence shown here is derived from an EMBL/GenBank/DDBJ whole genome shotgun (WGS) entry which is preliminary data.</text>
</comment>
<gene>
    <name evidence="2" type="primary">hel_1</name>
    <name evidence="2" type="ORF">SDC9_32014</name>
</gene>
<dbReference type="InterPro" id="IPR006423">
    <property type="entry name" value="Lipo_e_P4"/>
</dbReference>
<dbReference type="PANTHER" id="PTHR31284:SF10">
    <property type="entry name" value="ACID PHOSPHATASE-LIKE PROTEIN"/>
    <property type="match status" value="1"/>
</dbReference>